<dbReference type="GeneID" id="77188595"/>
<evidence type="ECO:0000313" key="3">
    <source>
        <dbReference type="EMBL" id="UZA50425.1"/>
    </source>
</evidence>
<dbReference type="Proteomes" id="UP000254133">
    <property type="component" value="Unassembled WGS sequence"/>
</dbReference>
<evidence type="ECO:0000313" key="5">
    <source>
        <dbReference type="Proteomes" id="UP001163283"/>
    </source>
</evidence>
<dbReference type="Proteomes" id="UP001163632">
    <property type="component" value="Chromosome"/>
</dbReference>
<dbReference type="RefSeq" id="WP_115369756.1">
    <property type="nucleotide sequence ID" value="NZ_CP087773.1"/>
</dbReference>
<dbReference type="EMBL" id="UGPZ01000003">
    <property type="protein sequence ID" value="STY93426.1"/>
    <property type="molecule type" value="Genomic_DNA"/>
</dbReference>
<reference evidence="1 4" key="1">
    <citation type="submission" date="2018-06" db="EMBL/GenBank/DDBJ databases">
        <authorList>
            <consortium name="Pathogen Informatics"/>
            <person name="Doyle S."/>
        </authorList>
    </citation>
    <scope>NUCLEOTIDE SEQUENCE [LARGE SCALE GENOMIC DNA]</scope>
    <source>
        <strain evidence="1 4">NCTC9426</strain>
    </source>
</reference>
<reference evidence="2 5" key="2">
    <citation type="journal article" date="2022" name="BMC Microbiol.">
        <title>Whole genome sequencing of Moraxella bovis strains from North America reveals two genotypes with different genetic determinants.</title>
        <authorList>
            <person name="Wynn E.L."/>
            <person name="Hille M.M."/>
            <person name="Loy J.D."/>
            <person name="Schuller G."/>
            <person name="Kuhn K.L."/>
            <person name="Dickey A.M."/>
            <person name="Bono J.L."/>
            <person name="Clawson M.L."/>
        </authorList>
    </citation>
    <scope>NUCLEOTIDE SEQUENCE [LARGE SCALE GENOMIC DNA]</scope>
    <source>
        <strain evidence="2">SAM102599</strain>
        <strain evidence="3 5">SAM57978</strain>
    </source>
</reference>
<evidence type="ECO:0000313" key="6">
    <source>
        <dbReference type="Proteomes" id="UP001163632"/>
    </source>
</evidence>
<evidence type="ECO:0000313" key="1">
    <source>
        <dbReference type="EMBL" id="STY93426.1"/>
    </source>
</evidence>
<dbReference type="AlphaFoldDB" id="A0A378PYR4"/>
<evidence type="ECO:0000313" key="2">
    <source>
        <dbReference type="EMBL" id="UZA04522.1"/>
    </source>
</evidence>
<dbReference type="Pfam" id="PF06074">
    <property type="entry name" value="Portal_Mu"/>
    <property type="match status" value="1"/>
</dbReference>
<dbReference type="Proteomes" id="UP001163283">
    <property type="component" value="Chromosome"/>
</dbReference>
<proteinExistence type="predicted"/>
<dbReference type="InterPro" id="IPR009279">
    <property type="entry name" value="Portal_Mu"/>
</dbReference>
<evidence type="ECO:0000313" key="4">
    <source>
        <dbReference type="Proteomes" id="UP000254133"/>
    </source>
</evidence>
<gene>
    <name evidence="2" type="ORF">LP092_07305</name>
    <name evidence="3" type="ORF">LP129_07615</name>
    <name evidence="1" type="ORF">NCTC9426_02156</name>
</gene>
<organism evidence="1 4">
    <name type="scientific">Moraxella bovis</name>
    <dbReference type="NCBI Taxonomy" id="476"/>
    <lineage>
        <taxon>Bacteria</taxon>
        <taxon>Pseudomonadati</taxon>
        <taxon>Pseudomonadota</taxon>
        <taxon>Gammaproteobacteria</taxon>
        <taxon>Moraxellales</taxon>
        <taxon>Moraxellaceae</taxon>
        <taxon>Moraxella</taxon>
    </lineage>
</organism>
<protein>
    <submittedName>
        <fullName evidence="2">DUF935 domain-containing protein</fullName>
    </submittedName>
    <submittedName>
        <fullName evidence="1">Mu-like prophage protein gp29</fullName>
    </submittedName>
</protein>
<accession>A0A378PYR4</accession>
<keyword evidence="6" id="KW-1185">Reference proteome</keyword>
<name>A0A378PYR4_MORBO</name>
<sequence length="476" mass="53777">MKLLDFFKPKKQTAKPKPMSLGKDEFISQIDRFFDDVLMADTDEILAKVGKTRQSLSALLYDDEIDEKITRRLENLKQSPFTLSPSEGMTAQFVYDELNRHLDDLVSAIMNAKLYGYSVSELVWHDDGRVKSITQKPMEWFEPKKDGRLFYHADNITAGVDISANPTYRQKVLLVRHEPTYKNPKGKALLSRVYWLHYYKVNGFAFWAKNLERFGSPLMIGKTADTDDLATTRLSGAMLEAQDNSVLAIGIDDDIQVINSSGNNVAFEVFDNAINRRIAKYLLGQTLTSGTDVGGTYGQGKVHQDQQEIIFNSDRKFVKKYIQQFIDVICEVNGHTPPVFNWIEQKSLQTERASRDLTLSQIGVAFTDDYFADMYDIDKKYIKSTPNIIANSPQAKGGVARQFTDEQMRLETLADGLTHQPLPTDDVLNIIKNAKDKDEMITALAKLVGDDDELIMASLAVADLYGVIDEAENESF</sequence>
<dbReference type="EMBL" id="CP087781">
    <property type="protein sequence ID" value="UZA50425.1"/>
    <property type="molecule type" value="Genomic_DNA"/>
</dbReference>
<dbReference type="EMBL" id="CP087830">
    <property type="protein sequence ID" value="UZA04522.1"/>
    <property type="molecule type" value="Genomic_DNA"/>
</dbReference>